<organism evidence="8 9">
    <name type="scientific">Elaeophora elaphi</name>
    <dbReference type="NCBI Taxonomy" id="1147741"/>
    <lineage>
        <taxon>Eukaryota</taxon>
        <taxon>Metazoa</taxon>
        <taxon>Ecdysozoa</taxon>
        <taxon>Nematoda</taxon>
        <taxon>Chromadorea</taxon>
        <taxon>Rhabditida</taxon>
        <taxon>Spirurina</taxon>
        <taxon>Spiruromorpha</taxon>
        <taxon>Filarioidea</taxon>
        <taxon>Onchocercidae</taxon>
        <taxon>Elaeophora</taxon>
    </lineage>
</organism>
<keyword evidence="5 7" id="KW-1133">Transmembrane helix</keyword>
<keyword evidence="4" id="KW-0769">Symport</keyword>
<evidence type="ECO:0000313" key="9">
    <source>
        <dbReference type="WBParaSite" id="EEL_0000369501-mRNA-1"/>
    </source>
</evidence>
<sequence>MDNYQYYSKCYNLQGLSNHVETSPNYTWEQIVLTMTTASEALREFPPNIYWMEKINKPGKISEFFFASAAIEHSIIAIIAIFGMRFYAKITRFIVIFPQFCMLICIIYAIAKAGYRNTFASIAEGFSPDSHKFLDLKVWVTAALQVSFYIFKMS</sequence>
<reference evidence="9" key="1">
    <citation type="submission" date="2017-02" db="UniProtKB">
        <authorList>
            <consortium name="WormBaseParasite"/>
        </authorList>
    </citation>
    <scope>IDENTIFICATION</scope>
</reference>
<keyword evidence="3 7" id="KW-0812">Transmembrane</keyword>
<protein>
    <submittedName>
        <fullName evidence="9">HCO3_cotransp domain-containing protein</fullName>
    </submittedName>
</protein>
<evidence type="ECO:0000256" key="7">
    <source>
        <dbReference type="SAM" id="Phobius"/>
    </source>
</evidence>
<dbReference type="Pfam" id="PF00209">
    <property type="entry name" value="SNF"/>
    <property type="match status" value="1"/>
</dbReference>
<evidence type="ECO:0000256" key="2">
    <source>
        <dbReference type="ARBA" id="ARBA00022448"/>
    </source>
</evidence>
<evidence type="ECO:0000256" key="3">
    <source>
        <dbReference type="ARBA" id="ARBA00022692"/>
    </source>
</evidence>
<evidence type="ECO:0000256" key="4">
    <source>
        <dbReference type="ARBA" id="ARBA00022847"/>
    </source>
</evidence>
<dbReference type="SUPFAM" id="SSF161070">
    <property type="entry name" value="SNF-like"/>
    <property type="match status" value="1"/>
</dbReference>
<name>A0A0R3RPY3_9BILA</name>
<evidence type="ECO:0000256" key="5">
    <source>
        <dbReference type="ARBA" id="ARBA00022989"/>
    </source>
</evidence>
<keyword evidence="6 7" id="KW-0472">Membrane</keyword>
<evidence type="ECO:0000313" key="8">
    <source>
        <dbReference type="Proteomes" id="UP000050640"/>
    </source>
</evidence>
<dbReference type="GO" id="GO:0015293">
    <property type="term" value="F:symporter activity"/>
    <property type="evidence" value="ECO:0007669"/>
    <property type="project" value="UniProtKB-KW"/>
</dbReference>
<comment type="subcellular location">
    <subcellularLocation>
        <location evidence="1">Membrane</location>
        <topology evidence="1">Multi-pass membrane protein</topology>
    </subcellularLocation>
</comment>
<dbReference type="InterPro" id="IPR000175">
    <property type="entry name" value="Na/ntran_symport"/>
</dbReference>
<dbReference type="InterPro" id="IPR037272">
    <property type="entry name" value="SNS_sf"/>
</dbReference>
<evidence type="ECO:0000256" key="1">
    <source>
        <dbReference type="ARBA" id="ARBA00004141"/>
    </source>
</evidence>
<dbReference type="Proteomes" id="UP000050640">
    <property type="component" value="Unplaced"/>
</dbReference>
<dbReference type="AlphaFoldDB" id="A0A0R3RPY3"/>
<accession>A0A0R3RPY3</accession>
<keyword evidence="2" id="KW-0813">Transport</keyword>
<keyword evidence="8" id="KW-1185">Reference proteome</keyword>
<evidence type="ECO:0000256" key="6">
    <source>
        <dbReference type="ARBA" id="ARBA00023136"/>
    </source>
</evidence>
<feature type="transmembrane region" description="Helical" evidence="7">
    <location>
        <begin position="64"/>
        <end position="84"/>
    </location>
</feature>
<dbReference type="WBParaSite" id="EEL_0000369501-mRNA-1">
    <property type="protein sequence ID" value="EEL_0000369501-mRNA-1"/>
    <property type="gene ID" value="EEL_0000369501"/>
</dbReference>
<feature type="transmembrane region" description="Helical" evidence="7">
    <location>
        <begin position="90"/>
        <end position="111"/>
    </location>
</feature>
<proteinExistence type="predicted"/>
<dbReference type="GO" id="GO:0016020">
    <property type="term" value="C:membrane"/>
    <property type="evidence" value="ECO:0007669"/>
    <property type="project" value="UniProtKB-SubCell"/>
</dbReference>